<evidence type="ECO:0000256" key="1">
    <source>
        <dbReference type="ARBA" id="ARBA00023125"/>
    </source>
</evidence>
<dbReference type="PANTHER" id="PTHR30055">
    <property type="entry name" value="HTH-TYPE TRANSCRIPTIONAL REGULATOR RUTR"/>
    <property type="match status" value="1"/>
</dbReference>
<dbReference type="EMBL" id="RCTY01000045">
    <property type="protein sequence ID" value="ROU05412.1"/>
    <property type="molecule type" value="Genomic_DNA"/>
</dbReference>
<sequence length="190" mass="20704">MPLPRFQRLPPAAQAAFIEVARDHFARDGRDGASLNRIVEDAGISKSSAYHYFDGKDDLFVAVAADTLTRIAAVLGPWPGADSEAELWDRFHDASARLTEFLLAHPEHRALLERIDTPSEPSPWLRAFFANAVALGLVDTAPNAQLLEGATLAVLQATDQWALPRLSNPDAAQAVSAATEALLRRLWRSA</sequence>
<dbReference type="GO" id="GO:0000976">
    <property type="term" value="F:transcription cis-regulatory region binding"/>
    <property type="evidence" value="ECO:0007669"/>
    <property type="project" value="TreeGrafter"/>
</dbReference>
<reference evidence="4 5" key="1">
    <citation type="submission" date="2018-10" db="EMBL/GenBank/DDBJ databases">
        <title>The genome of Lysobacter enzymogenes OH11.</title>
        <authorList>
            <person name="Liu F."/>
            <person name="Zhao Y."/>
            <person name="Qian G."/>
            <person name="Chen Y."/>
            <person name="Xu H."/>
        </authorList>
    </citation>
    <scope>NUCLEOTIDE SEQUENCE [LARGE SCALE GENOMIC DNA]</scope>
    <source>
        <strain evidence="4 5">OH11</strain>
    </source>
</reference>
<evidence type="ECO:0000259" key="3">
    <source>
        <dbReference type="PROSITE" id="PS50977"/>
    </source>
</evidence>
<dbReference type="PRINTS" id="PR00455">
    <property type="entry name" value="HTHTETR"/>
</dbReference>
<feature type="DNA-binding region" description="H-T-H motif" evidence="2">
    <location>
        <begin position="34"/>
        <end position="53"/>
    </location>
</feature>
<gene>
    <name evidence="4" type="ORF">D9T17_18490</name>
</gene>
<protein>
    <submittedName>
        <fullName evidence="4">TetR/AcrR family transcriptional regulator</fullName>
    </submittedName>
</protein>
<evidence type="ECO:0000313" key="5">
    <source>
        <dbReference type="Proteomes" id="UP000275910"/>
    </source>
</evidence>
<keyword evidence="1 2" id="KW-0238">DNA-binding</keyword>
<accession>A0A3N2RD60</accession>
<dbReference type="InterPro" id="IPR001647">
    <property type="entry name" value="HTH_TetR"/>
</dbReference>
<comment type="caution">
    <text evidence="4">The sequence shown here is derived from an EMBL/GenBank/DDBJ whole genome shotgun (WGS) entry which is preliminary data.</text>
</comment>
<dbReference type="Proteomes" id="UP000275910">
    <property type="component" value="Unassembled WGS sequence"/>
</dbReference>
<dbReference type="SUPFAM" id="SSF46689">
    <property type="entry name" value="Homeodomain-like"/>
    <property type="match status" value="1"/>
</dbReference>
<evidence type="ECO:0000256" key="2">
    <source>
        <dbReference type="PROSITE-ProRule" id="PRU00335"/>
    </source>
</evidence>
<dbReference type="InterPro" id="IPR009057">
    <property type="entry name" value="Homeodomain-like_sf"/>
</dbReference>
<dbReference type="PROSITE" id="PS50977">
    <property type="entry name" value="HTH_TETR_2"/>
    <property type="match status" value="1"/>
</dbReference>
<proteinExistence type="predicted"/>
<feature type="domain" description="HTH tetR-type" evidence="3">
    <location>
        <begin position="11"/>
        <end position="71"/>
    </location>
</feature>
<dbReference type="Gene3D" id="1.10.357.10">
    <property type="entry name" value="Tetracycline Repressor, domain 2"/>
    <property type="match status" value="1"/>
</dbReference>
<dbReference type="Pfam" id="PF00440">
    <property type="entry name" value="TetR_N"/>
    <property type="match status" value="1"/>
</dbReference>
<organism evidence="4 5">
    <name type="scientific">Lysobacter enzymogenes</name>
    <dbReference type="NCBI Taxonomy" id="69"/>
    <lineage>
        <taxon>Bacteria</taxon>
        <taxon>Pseudomonadati</taxon>
        <taxon>Pseudomonadota</taxon>
        <taxon>Gammaproteobacteria</taxon>
        <taxon>Lysobacterales</taxon>
        <taxon>Lysobacteraceae</taxon>
        <taxon>Lysobacter</taxon>
    </lineage>
</organism>
<dbReference type="InterPro" id="IPR050109">
    <property type="entry name" value="HTH-type_TetR-like_transc_reg"/>
</dbReference>
<name>A0A3N2RD60_LYSEN</name>
<dbReference type="AlphaFoldDB" id="A0A3N2RD60"/>
<dbReference type="PANTHER" id="PTHR30055:SF158">
    <property type="entry name" value="POSSIBLE TRANSCRIPTIONAL REGULATORY PROTEIN (PROBABLY TETR-FAMILY)"/>
    <property type="match status" value="1"/>
</dbReference>
<evidence type="ECO:0000313" key="4">
    <source>
        <dbReference type="EMBL" id="ROU05412.1"/>
    </source>
</evidence>
<dbReference type="RefSeq" id="WP_123648806.1">
    <property type="nucleotide sequence ID" value="NZ_RCTY01000045.1"/>
</dbReference>
<dbReference type="GO" id="GO:0003700">
    <property type="term" value="F:DNA-binding transcription factor activity"/>
    <property type="evidence" value="ECO:0007669"/>
    <property type="project" value="TreeGrafter"/>
</dbReference>